<evidence type="ECO:0000313" key="2">
    <source>
        <dbReference type="Proteomes" id="UP000241769"/>
    </source>
</evidence>
<dbReference type="EMBL" id="MDYQ01000105">
    <property type="protein sequence ID" value="PRP82324.1"/>
    <property type="molecule type" value="Genomic_DNA"/>
</dbReference>
<dbReference type="Proteomes" id="UP000241769">
    <property type="component" value="Unassembled WGS sequence"/>
</dbReference>
<reference evidence="1 2" key="1">
    <citation type="journal article" date="2018" name="Genome Biol. Evol.">
        <title>Multiple Roots of Fruiting Body Formation in Amoebozoa.</title>
        <authorList>
            <person name="Hillmann F."/>
            <person name="Forbes G."/>
            <person name="Novohradska S."/>
            <person name="Ferling I."/>
            <person name="Riege K."/>
            <person name="Groth M."/>
            <person name="Westermann M."/>
            <person name="Marz M."/>
            <person name="Spaller T."/>
            <person name="Winckler T."/>
            <person name="Schaap P."/>
            <person name="Glockner G."/>
        </authorList>
    </citation>
    <scope>NUCLEOTIDE SEQUENCE [LARGE SCALE GENOMIC DNA]</scope>
    <source>
        <strain evidence="1 2">Jena</strain>
    </source>
</reference>
<evidence type="ECO:0000313" key="1">
    <source>
        <dbReference type="EMBL" id="PRP82324.1"/>
    </source>
</evidence>
<dbReference type="InParanoid" id="A0A2P6NED7"/>
<sequence length="325" mass="37835">MRSLLLVAVTITQESMRGRRKTVSKTVPSDPDHRALSRLRHLFATPNIHDLVVSSFHVPLTRLESQHAIQLTMTSRRLYEAPEEDNFDTNVQRCTADNRTVTHILHYIQQCSDLRSDESMLDNFVNLMDGQKMDRAIECFRRLRILGELLFVNEERPLEGTEDTIQRLKDLISGYILRGMNDIASHPPFHQFTCMLEHINPWIMKDIKSTSMKRWHDGLARTLEKKNLEERENVLKPIFLTETQVVEWVDSFVSRWRDALTEEVKQIVNRSGVSRRLSHQLTKCAESVVREHIMDVLTTSRRVLTERLHHSNGKSYVIQDPGDSD</sequence>
<name>A0A2P6NED7_9EUKA</name>
<protein>
    <submittedName>
        <fullName evidence="1">Uncharacterized protein</fullName>
    </submittedName>
</protein>
<gene>
    <name evidence="1" type="ORF">PROFUN_10228</name>
</gene>
<proteinExistence type="predicted"/>
<accession>A0A2P6NED7</accession>
<keyword evidence="2" id="KW-1185">Reference proteome</keyword>
<comment type="caution">
    <text evidence="1">The sequence shown here is derived from an EMBL/GenBank/DDBJ whole genome shotgun (WGS) entry which is preliminary data.</text>
</comment>
<dbReference type="AlphaFoldDB" id="A0A2P6NED7"/>
<organism evidence="1 2">
    <name type="scientific">Planoprotostelium fungivorum</name>
    <dbReference type="NCBI Taxonomy" id="1890364"/>
    <lineage>
        <taxon>Eukaryota</taxon>
        <taxon>Amoebozoa</taxon>
        <taxon>Evosea</taxon>
        <taxon>Variosea</taxon>
        <taxon>Cavosteliida</taxon>
        <taxon>Cavosteliaceae</taxon>
        <taxon>Planoprotostelium</taxon>
    </lineage>
</organism>